<dbReference type="AlphaFoldDB" id="A0AAN4YFD8"/>
<dbReference type="InterPro" id="IPR036457">
    <property type="entry name" value="PPM-type-like_dom_sf"/>
</dbReference>
<accession>A0AAN4YFD8</accession>
<evidence type="ECO:0000259" key="1">
    <source>
        <dbReference type="Pfam" id="PF00481"/>
    </source>
</evidence>
<gene>
    <name evidence="2" type="ORF">Aory04_000570100</name>
</gene>
<protein>
    <submittedName>
        <fullName evidence="2">Unnamed protein product</fullName>
    </submittedName>
</protein>
<reference evidence="2" key="1">
    <citation type="submission" date="2023-04" db="EMBL/GenBank/DDBJ databases">
        <title>Aspergillus oryzae NBRC 4228.</title>
        <authorList>
            <person name="Ichikawa N."/>
            <person name="Sato H."/>
            <person name="Tonouchi N."/>
        </authorList>
    </citation>
    <scope>NUCLEOTIDE SEQUENCE</scope>
    <source>
        <strain evidence="2">NBRC 4228</strain>
    </source>
</reference>
<evidence type="ECO:0000313" key="3">
    <source>
        <dbReference type="Proteomes" id="UP001165205"/>
    </source>
</evidence>
<dbReference type="Gene3D" id="3.60.40.10">
    <property type="entry name" value="PPM-type phosphatase domain"/>
    <property type="match status" value="1"/>
</dbReference>
<dbReference type="Proteomes" id="UP001165205">
    <property type="component" value="Unassembled WGS sequence"/>
</dbReference>
<evidence type="ECO:0000313" key="2">
    <source>
        <dbReference type="EMBL" id="GMG29439.1"/>
    </source>
</evidence>
<dbReference type="SUPFAM" id="SSF81606">
    <property type="entry name" value="PP2C-like"/>
    <property type="match status" value="1"/>
</dbReference>
<dbReference type="InterPro" id="IPR001932">
    <property type="entry name" value="PPM-type_phosphatase-like_dom"/>
</dbReference>
<organism evidence="2 3">
    <name type="scientific">Aspergillus oryzae</name>
    <name type="common">Yellow koji mold</name>
    <dbReference type="NCBI Taxonomy" id="5062"/>
    <lineage>
        <taxon>Eukaryota</taxon>
        <taxon>Fungi</taxon>
        <taxon>Dikarya</taxon>
        <taxon>Ascomycota</taxon>
        <taxon>Pezizomycotina</taxon>
        <taxon>Eurotiomycetes</taxon>
        <taxon>Eurotiomycetidae</taxon>
        <taxon>Eurotiales</taxon>
        <taxon>Aspergillaceae</taxon>
        <taxon>Aspergillus</taxon>
        <taxon>Aspergillus subgen. Circumdati</taxon>
    </lineage>
</organism>
<name>A0AAN4YFD8_ASPOZ</name>
<proteinExistence type="predicted"/>
<dbReference type="EMBL" id="BSYA01000057">
    <property type="protein sequence ID" value="GMG29439.1"/>
    <property type="molecule type" value="Genomic_DNA"/>
</dbReference>
<comment type="caution">
    <text evidence="2">The sequence shown here is derived from an EMBL/GenBank/DDBJ whole genome shotgun (WGS) entry which is preliminary data.</text>
</comment>
<sequence length="201" mass="22240">MSTTTTTTTSPSTIMIEGAGAASVSISFGFQIYNTHIPIDNRFPTNPTRPFTTDSMHHLLYLKYEPINRKHDKHSGSSKVSKHANENILRFLQESPELESGRYEEAIKEAIKKEEAELLKDFRDGEEQFATSGSTAALALVNLTQGFLVIGNLGDSHILMADYTSSSEGATNIVRYVSSTWIDLFGKTRSNFHTASDNEVT</sequence>
<feature type="domain" description="PPM-type phosphatase" evidence="1">
    <location>
        <begin position="74"/>
        <end position="164"/>
    </location>
</feature>
<dbReference type="Pfam" id="PF00481">
    <property type="entry name" value="PP2C"/>
    <property type="match status" value="1"/>
</dbReference>